<dbReference type="Proteomes" id="UP000288429">
    <property type="component" value="Unassembled WGS sequence"/>
</dbReference>
<reference evidence="1 2" key="1">
    <citation type="submission" date="2017-06" db="EMBL/GenBank/DDBJ databases">
        <title>Cmopartive genomic analysis of Ambrosia Fusariam Clade fungi.</title>
        <authorList>
            <person name="Stajich J.E."/>
            <person name="Carrillo J."/>
            <person name="Kijimoto T."/>
            <person name="Eskalen A."/>
            <person name="O'Donnell K."/>
            <person name="Kasson M."/>
        </authorList>
    </citation>
    <scope>NUCLEOTIDE SEQUENCE [LARGE SCALE GENOMIC DNA]</scope>
    <source>
        <strain evidence="1 2">NRRL 20438</strain>
    </source>
</reference>
<name>A0A428STB6_9HYPO</name>
<gene>
    <name evidence="1" type="ORF">CDV31_014888</name>
</gene>
<evidence type="ECO:0000313" key="2">
    <source>
        <dbReference type="Proteomes" id="UP000288429"/>
    </source>
</evidence>
<dbReference type="AlphaFoldDB" id="A0A428STB6"/>
<accession>A0A428STB6</accession>
<proteinExistence type="predicted"/>
<dbReference type="EMBL" id="NIZV01000359">
    <property type="protein sequence ID" value="RSL93035.1"/>
    <property type="molecule type" value="Genomic_DNA"/>
</dbReference>
<comment type="caution">
    <text evidence="1">The sequence shown here is derived from an EMBL/GenBank/DDBJ whole genome shotgun (WGS) entry which is preliminary data.</text>
</comment>
<keyword evidence="2" id="KW-1185">Reference proteome</keyword>
<organism evidence="1 2">
    <name type="scientific">Fusarium ambrosium</name>
    <dbReference type="NCBI Taxonomy" id="131363"/>
    <lineage>
        <taxon>Eukaryota</taxon>
        <taxon>Fungi</taxon>
        <taxon>Dikarya</taxon>
        <taxon>Ascomycota</taxon>
        <taxon>Pezizomycotina</taxon>
        <taxon>Sordariomycetes</taxon>
        <taxon>Hypocreomycetidae</taxon>
        <taxon>Hypocreales</taxon>
        <taxon>Nectriaceae</taxon>
        <taxon>Fusarium</taxon>
        <taxon>Fusarium solani species complex</taxon>
    </lineage>
</organism>
<evidence type="ECO:0000313" key="1">
    <source>
        <dbReference type="EMBL" id="RSL93035.1"/>
    </source>
</evidence>
<sequence>MESLAYAAITLRTRHLHATRDPRKGADACQETPHNELGSVTELGSYKLILQQIAVQTENCPLNPSIDVLARCWSVHDYYKEPNEAEEPQRSLHDIIQRLEAQGIRTNFETPKGLDYLKTLASIACGINKTLELGMVEKHEDKVIDILGQTVQQLEARSNVGGCSVLLSGGDQMELAMACAGAHQKAGESNSDFQEETTLALRLKNSEV</sequence>
<protein>
    <submittedName>
        <fullName evidence="1">Uncharacterized protein</fullName>
    </submittedName>
</protein>